<evidence type="ECO:0000256" key="4">
    <source>
        <dbReference type="ARBA" id="ARBA00022737"/>
    </source>
</evidence>
<dbReference type="GO" id="GO:0005737">
    <property type="term" value="C:cytoplasm"/>
    <property type="evidence" value="ECO:0007669"/>
    <property type="project" value="UniProtKB-ARBA"/>
</dbReference>
<organism evidence="9">
    <name type="scientific">uncultured Actinomycetes bacterium</name>
    <dbReference type="NCBI Taxonomy" id="152507"/>
    <lineage>
        <taxon>Bacteria</taxon>
        <taxon>Bacillati</taxon>
        <taxon>Actinomycetota</taxon>
        <taxon>Actinomycetes</taxon>
        <taxon>environmental samples</taxon>
    </lineage>
</organism>
<feature type="transmembrane region" description="Helical" evidence="8">
    <location>
        <begin position="26"/>
        <end position="47"/>
    </location>
</feature>
<dbReference type="SUPFAM" id="SSF81338">
    <property type="entry name" value="Aquaporin-like"/>
    <property type="match status" value="1"/>
</dbReference>
<evidence type="ECO:0000256" key="3">
    <source>
        <dbReference type="ARBA" id="ARBA00022692"/>
    </source>
</evidence>
<dbReference type="Pfam" id="PF00230">
    <property type="entry name" value="MIP"/>
    <property type="match status" value="1"/>
</dbReference>
<comment type="similarity">
    <text evidence="7">Belongs to the MIP/aquaporin (TC 1.A.8) family.</text>
</comment>
<feature type="transmembrane region" description="Helical" evidence="8">
    <location>
        <begin position="212"/>
        <end position="235"/>
    </location>
</feature>
<reference evidence="9" key="1">
    <citation type="journal article" date="2018" name="Nature">
        <title>A distinct abundant group of microbial rhodopsins discovered using functional metagenomics.</title>
        <authorList>
            <person name="Pushkarev A."/>
            <person name="Inoue K."/>
            <person name="Larom S."/>
            <person name="Flores-Uribe J."/>
            <person name="Singh M."/>
            <person name="Konno M."/>
            <person name="Tomido S."/>
            <person name="Ito S."/>
            <person name="Nakamura R."/>
            <person name="Tsunoda S.P."/>
            <person name="Philsof A."/>
            <person name="Sharon I."/>
            <person name="Yutin N."/>
            <person name="Koonin E.V."/>
            <person name="Kandori H."/>
            <person name="Beja O."/>
        </authorList>
    </citation>
    <scope>NUCLEOTIDE SEQUENCE</scope>
</reference>
<evidence type="ECO:0000256" key="5">
    <source>
        <dbReference type="ARBA" id="ARBA00022989"/>
    </source>
</evidence>
<feature type="transmembrane region" description="Helical" evidence="8">
    <location>
        <begin position="59"/>
        <end position="83"/>
    </location>
</feature>
<name>A0A2R4S9P8_9ACTN</name>
<dbReference type="InterPro" id="IPR023271">
    <property type="entry name" value="Aquaporin-like"/>
</dbReference>
<keyword evidence="4" id="KW-0677">Repeat</keyword>
<dbReference type="InterPro" id="IPR000425">
    <property type="entry name" value="MIP"/>
</dbReference>
<dbReference type="GO" id="GO:0016020">
    <property type="term" value="C:membrane"/>
    <property type="evidence" value="ECO:0007669"/>
    <property type="project" value="InterPro"/>
</dbReference>
<dbReference type="InterPro" id="IPR034294">
    <property type="entry name" value="Aquaporin_transptr"/>
</dbReference>
<evidence type="ECO:0000313" key="9">
    <source>
        <dbReference type="EMBL" id="AVZ43937.1"/>
    </source>
</evidence>
<evidence type="ECO:0000256" key="8">
    <source>
        <dbReference type="SAM" id="Phobius"/>
    </source>
</evidence>
<protein>
    <recommendedName>
        <fullName evidence="10">Aquaporin family protein</fullName>
    </recommendedName>
</protein>
<sequence length="245" mass="26391">MQLAKYKLMQVNHSGRKFMASKKLRGLVSEYLGSFTLGVAVIGSGLMAQNLTDDRAVMLVINVIGTVFGLAIAISIFSQIGAAHFNPIVSLWYFSRGKLTFAETLQLILFQVLGFITSVGVINFSFGGDSFQQATQARTGTGQFIGEVIASAGLIFVLNAVNRSDVRGGPQVWVPIWIGAAMFFTPSTSFANPALTLARSFTNSFTGISPDSVIGFVLAQLVGLLVGGLLIMYIYQMRFKKPKVA</sequence>
<evidence type="ECO:0000256" key="1">
    <source>
        <dbReference type="ARBA" id="ARBA00004127"/>
    </source>
</evidence>
<comment type="subcellular location">
    <subcellularLocation>
        <location evidence="1">Endomembrane system</location>
        <topology evidence="1">Multi-pass membrane protein</topology>
    </subcellularLocation>
</comment>
<dbReference type="PRINTS" id="PR00783">
    <property type="entry name" value="MINTRINSICP"/>
</dbReference>
<keyword evidence="3 7" id="KW-0812">Transmembrane</keyword>
<dbReference type="PANTHER" id="PTHR45665:SF9">
    <property type="entry name" value="AQUAPORIN-8"/>
    <property type="match status" value="1"/>
</dbReference>
<dbReference type="PANTHER" id="PTHR45665">
    <property type="entry name" value="AQUAPORIN-8"/>
    <property type="match status" value="1"/>
</dbReference>
<dbReference type="GO" id="GO:0015250">
    <property type="term" value="F:water channel activity"/>
    <property type="evidence" value="ECO:0007669"/>
    <property type="project" value="TreeGrafter"/>
</dbReference>
<keyword evidence="2 7" id="KW-0813">Transport</keyword>
<dbReference type="EMBL" id="MF737519">
    <property type="protein sequence ID" value="AVZ43937.1"/>
    <property type="molecule type" value="Genomic_DNA"/>
</dbReference>
<dbReference type="Gene3D" id="1.20.1080.10">
    <property type="entry name" value="Glycerol uptake facilitator protein"/>
    <property type="match status" value="2"/>
</dbReference>
<feature type="transmembrane region" description="Helical" evidence="8">
    <location>
        <begin position="144"/>
        <end position="161"/>
    </location>
</feature>
<evidence type="ECO:0000256" key="2">
    <source>
        <dbReference type="ARBA" id="ARBA00022448"/>
    </source>
</evidence>
<evidence type="ECO:0000256" key="7">
    <source>
        <dbReference type="RuleBase" id="RU000477"/>
    </source>
</evidence>
<feature type="transmembrane region" description="Helical" evidence="8">
    <location>
        <begin position="173"/>
        <end position="192"/>
    </location>
</feature>
<accession>A0A2R4S9P8</accession>
<dbReference type="GO" id="GO:0019755">
    <property type="term" value="P:one-carbon compound transport"/>
    <property type="evidence" value="ECO:0007669"/>
    <property type="project" value="UniProtKB-ARBA"/>
</dbReference>
<proteinExistence type="inferred from homology"/>
<dbReference type="GO" id="GO:0012505">
    <property type="term" value="C:endomembrane system"/>
    <property type="evidence" value="ECO:0007669"/>
    <property type="project" value="UniProtKB-SubCell"/>
</dbReference>
<keyword evidence="5 8" id="KW-1133">Transmembrane helix</keyword>
<feature type="transmembrane region" description="Helical" evidence="8">
    <location>
        <begin position="104"/>
        <end position="124"/>
    </location>
</feature>
<evidence type="ECO:0000256" key="6">
    <source>
        <dbReference type="ARBA" id="ARBA00023136"/>
    </source>
</evidence>
<dbReference type="AlphaFoldDB" id="A0A2R4S9P8"/>
<evidence type="ECO:0008006" key="10">
    <source>
        <dbReference type="Google" id="ProtNLM"/>
    </source>
</evidence>
<keyword evidence="6 8" id="KW-0472">Membrane</keyword>